<comment type="caution">
    <text evidence="2">The sequence shown here is derived from an EMBL/GenBank/DDBJ whole genome shotgun (WGS) entry which is preliminary data.</text>
</comment>
<protein>
    <submittedName>
        <fullName evidence="2">Uncharacterized protein</fullName>
    </submittedName>
</protein>
<evidence type="ECO:0000313" key="2">
    <source>
        <dbReference type="EMBL" id="EFE50091.1"/>
    </source>
</evidence>
<gene>
    <name evidence="2" type="ORF">NEIELOOT_01124</name>
</gene>
<sequence length="47" mass="5025">MLDLAGREIITIRRNTQSGRAGGRLKKADGCASSAYNPPSFPIAFES</sequence>
<evidence type="ECO:0000313" key="3">
    <source>
        <dbReference type="Proteomes" id="UP000005536"/>
    </source>
</evidence>
<evidence type="ECO:0000256" key="1">
    <source>
        <dbReference type="SAM" id="MobiDB-lite"/>
    </source>
</evidence>
<feature type="region of interest" description="Disordered" evidence="1">
    <location>
        <begin position="15"/>
        <end position="47"/>
    </location>
</feature>
<organism evidence="2 3">
    <name type="scientific">Neisseria elongata subsp. glycolytica ATCC 29315</name>
    <dbReference type="NCBI Taxonomy" id="546263"/>
    <lineage>
        <taxon>Bacteria</taxon>
        <taxon>Pseudomonadati</taxon>
        <taxon>Pseudomonadota</taxon>
        <taxon>Betaproteobacteria</taxon>
        <taxon>Neisseriales</taxon>
        <taxon>Neisseriaceae</taxon>
        <taxon>Neisseria</taxon>
    </lineage>
</organism>
<proteinExistence type="predicted"/>
<accession>D4DPY7</accession>
<dbReference type="Proteomes" id="UP000005536">
    <property type="component" value="Unassembled WGS sequence"/>
</dbReference>
<reference evidence="2 3" key="1">
    <citation type="submission" date="2010-02" db="EMBL/GenBank/DDBJ databases">
        <authorList>
            <person name="Weinstock G."/>
            <person name="Sodergren E."/>
            <person name="Clifton S."/>
            <person name="Fulton L."/>
            <person name="Fulton B."/>
            <person name="Courtney L."/>
            <person name="Fronick C."/>
            <person name="Harrison M."/>
            <person name="Strong C."/>
            <person name="Farmer C."/>
            <person name="Delahaunty K."/>
            <person name="Markovic C."/>
            <person name="Hall O."/>
            <person name="Minx P."/>
            <person name="Tomlinson C."/>
            <person name="Mitreva M."/>
            <person name="Nelson J."/>
            <person name="Hou S."/>
            <person name="Wollam A."/>
            <person name="Pepin K.H."/>
            <person name="Johnson M."/>
            <person name="Bhonagiri V."/>
            <person name="Zhang X."/>
            <person name="Suruliraj S."/>
            <person name="Warren W."/>
            <person name="Chinwalla A."/>
            <person name="Mardis E.R."/>
            <person name="Wilson R.K."/>
        </authorList>
    </citation>
    <scope>NUCLEOTIDE SEQUENCE [LARGE SCALE GENOMIC DNA]</scope>
    <source>
        <strain evidence="2 3">ATCC 29315</strain>
    </source>
</reference>
<name>D4DPY7_NEIEG</name>
<dbReference type="EMBL" id="ADBF01000029">
    <property type="protein sequence ID" value="EFE50091.1"/>
    <property type="molecule type" value="Genomic_DNA"/>
</dbReference>
<dbReference type="AlphaFoldDB" id="D4DPY7"/>